<evidence type="ECO:0000313" key="10">
    <source>
        <dbReference type="Proteomes" id="UP000789570"/>
    </source>
</evidence>
<dbReference type="Proteomes" id="UP000789570">
    <property type="component" value="Unassembled WGS sequence"/>
</dbReference>
<dbReference type="SUPFAM" id="SSF51905">
    <property type="entry name" value="FAD/NAD(P)-binding domain"/>
    <property type="match status" value="1"/>
</dbReference>
<dbReference type="GO" id="GO:0071949">
    <property type="term" value="F:FAD binding"/>
    <property type="evidence" value="ECO:0007669"/>
    <property type="project" value="InterPro"/>
</dbReference>
<keyword evidence="5" id="KW-0560">Oxidoreductase</keyword>
<evidence type="ECO:0000259" key="8">
    <source>
        <dbReference type="Pfam" id="PF01494"/>
    </source>
</evidence>
<evidence type="ECO:0000256" key="4">
    <source>
        <dbReference type="ARBA" id="ARBA00022827"/>
    </source>
</evidence>
<dbReference type="EMBL" id="CAJVPQ010011086">
    <property type="protein sequence ID" value="CAG8725567.1"/>
    <property type="molecule type" value="Genomic_DNA"/>
</dbReference>
<dbReference type="InterPro" id="IPR036188">
    <property type="entry name" value="FAD/NAD-bd_sf"/>
</dbReference>
<dbReference type="Pfam" id="PF01494">
    <property type="entry name" value="FAD_binding_3"/>
    <property type="match status" value="1"/>
</dbReference>
<reference evidence="9" key="1">
    <citation type="submission" date="2021-06" db="EMBL/GenBank/DDBJ databases">
        <authorList>
            <person name="Kallberg Y."/>
            <person name="Tangrot J."/>
            <person name="Rosling A."/>
        </authorList>
    </citation>
    <scope>NUCLEOTIDE SEQUENCE</scope>
    <source>
        <strain evidence="9">UK204</strain>
    </source>
</reference>
<evidence type="ECO:0000256" key="7">
    <source>
        <dbReference type="SAM" id="Phobius"/>
    </source>
</evidence>
<sequence length="464" mass="52168">MSVKYLTNRTLFQKFSTNLNKRFLATVSTTSKLEDIYDIVIVGGGIAGSALACALATSNLTKLQKRIALIESSNTSNIREWNPLQGEFSNRVSSLTPRSVQFFKGVWQNINEERIKPFSDMQVWDGISDARIRYNNESDKKGPLAWILENYNIQHAILKTFDKDKSIVDILDNTKVQDITFDKESGGEQFDLSDWPSVELSDGRKLKARLLVGADGFNSPVRSFANIESLGWDYNSHAVVATLHVDPNIENKTAWQRFLPTGPIAMLPLQNGYSSMVWSTTPNLATKIKSISSKDFACLVNAAFQMRVADLEYFYSQLGNNESVDLQSEFEWRKSVQLKNSDPKEEFPPLVLGVQEKSRAGFPLRMRNAESYIKERVVLVGLGCGSYNTSVSWTRIKSRAGRCAPFITRDINLLRGYSSERYLSNLVMLGVVDKLHKLFGTDFTPTVLARSLGLKTLNNLEPVK</sequence>
<evidence type="ECO:0000256" key="2">
    <source>
        <dbReference type="ARBA" id="ARBA00005349"/>
    </source>
</evidence>
<proteinExistence type="inferred from homology"/>
<evidence type="ECO:0000313" key="9">
    <source>
        <dbReference type="EMBL" id="CAG8725567.1"/>
    </source>
</evidence>
<keyword evidence="10" id="KW-1185">Reference proteome</keyword>
<dbReference type="InterPro" id="IPR002938">
    <property type="entry name" value="FAD-bd"/>
</dbReference>
<protein>
    <submittedName>
        <fullName evidence="9">12234_t:CDS:1</fullName>
    </submittedName>
</protein>
<evidence type="ECO:0000256" key="3">
    <source>
        <dbReference type="ARBA" id="ARBA00022630"/>
    </source>
</evidence>
<dbReference type="PRINTS" id="PR00420">
    <property type="entry name" value="RNGMNOXGNASE"/>
</dbReference>
<name>A0A9N9NEF1_9GLOM</name>
<dbReference type="PANTHER" id="PTHR43876:SF7">
    <property type="entry name" value="UBIQUINONE BIOSYNTHESIS MONOOXYGENASE COQ6, MITOCHONDRIAL"/>
    <property type="match status" value="1"/>
</dbReference>
<dbReference type="PANTHER" id="PTHR43876">
    <property type="entry name" value="UBIQUINONE BIOSYNTHESIS MONOOXYGENASE COQ6, MITOCHONDRIAL"/>
    <property type="match status" value="1"/>
</dbReference>
<dbReference type="OrthoDB" id="683240at2759"/>
<dbReference type="Gene3D" id="3.50.50.60">
    <property type="entry name" value="FAD/NAD(P)-binding domain"/>
    <property type="match status" value="2"/>
</dbReference>
<accession>A0A9N9NEF1</accession>
<dbReference type="InterPro" id="IPR010971">
    <property type="entry name" value="UbiH/COQ6"/>
</dbReference>
<keyword evidence="7" id="KW-0472">Membrane</keyword>
<keyword evidence="7" id="KW-0812">Transmembrane</keyword>
<gene>
    <name evidence="9" type="ORF">FCALED_LOCUS14642</name>
</gene>
<keyword evidence="7" id="KW-1133">Transmembrane helix</keyword>
<dbReference type="NCBIfam" id="TIGR01988">
    <property type="entry name" value="Ubi-OHases"/>
    <property type="match status" value="1"/>
</dbReference>
<comment type="caution">
    <text evidence="9">The sequence shown here is derived from an EMBL/GenBank/DDBJ whole genome shotgun (WGS) entry which is preliminary data.</text>
</comment>
<feature type="non-terminal residue" evidence="9">
    <location>
        <position position="464"/>
    </location>
</feature>
<dbReference type="GO" id="GO:0005739">
    <property type="term" value="C:mitochondrion"/>
    <property type="evidence" value="ECO:0007669"/>
    <property type="project" value="TreeGrafter"/>
</dbReference>
<comment type="cofactor">
    <cofactor evidence="1">
        <name>FAD</name>
        <dbReference type="ChEBI" id="CHEBI:57692"/>
    </cofactor>
</comment>
<keyword evidence="3" id="KW-0285">Flavoprotein</keyword>
<dbReference type="AlphaFoldDB" id="A0A9N9NEF1"/>
<dbReference type="GO" id="GO:0016705">
    <property type="term" value="F:oxidoreductase activity, acting on paired donors, with incorporation or reduction of molecular oxygen"/>
    <property type="evidence" value="ECO:0007669"/>
    <property type="project" value="InterPro"/>
</dbReference>
<evidence type="ECO:0000256" key="6">
    <source>
        <dbReference type="ARBA" id="ARBA00023033"/>
    </source>
</evidence>
<feature type="domain" description="FAD-binding" evidence="8">
    <location>
        <begin position="38"/>
        <end position="296"/>
    </location>
</feature>
<dbReference type="GO" id="GO:0004497">
    <property type="term" value="F:monooxygenase activity"/>
    <property type="evidence" value="ECO:0007669"/>
    <property type="project" value="UniProtKB-KW"/>
</dbReference>
<evidence type="ECO:0000256" key="5">
    <source>
        <dbReference type="ARBA" id="ARBA00023002"/>
    </source>
</evidence>
<keyword evidence="4" id="KW-0274">FAD</keyword>
<dbReference type="GO" id="GO:0006744">
    <property type="term" value="P:ubiquinone biosynthetic process"/>
    <property type="evidence" value="ECO:0007669"/>
    <property type="project" value="InterPro"/>
</dbReference>
<dbReference type="InterPro" id="IPR051205">
    <property type="entry name" value="UbiH/COQ6_monooxygenase"/>
</dbReference>
<feature type="transmembrane region" description="Helical" evidence="7">
    <location>
        <begin position="36"/>
        <end position="57"/>
    </location>
</feature>
<keyword evidence="6" id="KW-0503">Monooxygenase</keyword>
<evidence type="ECO:0000256" key="1">
    <source>
        <dbReference type="ARBA" id="ARBA00001974"/>
    </source>
</evidence>
<organism evidence="9 10">
    <name type="scientific">Funneliformis caledonium</name>
    <dbReference type="NCBI Taxonomy" id="1117310"/>
    <lineage>
        <taxon>Eukaryota</taxon>
        <taxon>Fungi</taxon>
        <taxon>Fungi incertae sedis</taxon>
        <taxon>Mucoromycota</taxon>
        <taxon>Glomeromycotina</taxon>
        <taxon>Glomeromycetes</taxon>
        <taxon>Glomerales</taxon>
        <taxon>Glomeraceae</taxon>
        <taxon>Funneliformis</taxon>
    </lineage>
</organism>
<comment type="similarity">
    <text evidence="2">Belongs to the UbiH/COQ6 family.</text>
</comment>